<protein>
    <submittedName>
        <fullName evidence="3">Ribonuclease H-like domain-containing protein</fullName>
    </submittedName>
</protein>
<feature type="domain" description="Reverse transcriptase Ty1/copia-type" evidence="2">
    <location>
        <begin position="233"/>
        <end position="309"/>
    </location>
</feature>
<feature type="domain" description="Reverse transcriptase Ty1/copia-type" evidence="2">
    <location>
        <begin position="166"/>
        <end position="227"/>
    </location>
</feature>
<dbReference type="EMBL" id="BQNB010010067">
    <property type="protein sequence ID" value="GJS72261.1"/>
    <property type="molecule type" value="Genomic_DNA"/>
</dbReference>
<evidence type="ECO:0000256" key="1">
    <source>
        <dbReference type="SAM" id="MobiDB-lite"/>
    </source>
</evidence>
<dbReference type="InterPro" id="IPR043502">
    <property type="entry name" value="DNA/RNA_pol_sf"/>
</dbReference>
<dbReference type="CDD" id="cd09272">
    <property type="entry name" value="RNase_HI_RT_Ty1"/>
    <property type="match status" value="1"/>
</dbReference>
<keyword evidence="4" id="KW-1185">Reference proteome</keyword>
<accession>A0ABQ4Y4H2</accession>
<name>A0ABQ4Y4H2_9ASTR</name>
<dbReference type="InterPro" id="IPR013103">
    <property type="entry name" value="RVT_2"/>
</dbReference>
<reference evidence="3" key="1">
    <citation type="journal article" date="2022" name="Int. J. Mol. Sci.">
        <title>Draft Genome of Tanacetum Coccineum: Genomic Comparison of Closely Related Tanacetum-Family Plants.</title>
        <authorList>
            <person name="Yamashiro T."/>
            <person name="Shiraishi A."/>
            <person name="Nakayama K."/>
            <person name="Satake H."/>
        </authorList>
    </citation>
    <scope>NUCLEOTIDE SEQUENCE</scope>
</reference>
<feature type="non-terminal residue" evidence="3">
    <location>
        <position position="1"/>
    </location>
</feature>
<evidence type="ECO:0000259" key="2">
    <source>
        <dbReference type="Pfam" id="PF07727"/>
    </source>
</evidence>
<dbReference type="SUPFAM" id="SSF56672">
    <property type="entry name" value="DNA/RNA polymerases"/>
    <property type="match status" value="1"/>
</dbReference>
<evidence type="ECO:0000313" key="3">
    <source>
        <dbReference type="EMBL" id="GJS72261.1"/>
    </source>
</evidence>
<evidence type="ECO:0000313" key="4">
    <source>
        <dbReference type="Proteomes" id="UP001151760"/>
    </source>
</evidence>
<organism evidence="3 4">
    <name type="scientific">Tanacetum coccineum</name>
    <dbReference type="NCBI Taxonomy" id="301880"/>
    <lineage>
        <taxon>Eukaryota</taxon>
        <taxon>Viridiplantae</taxon>
        <taxon>Streptophyta</taxon>
        <taxon>Embryophyta</taxon>
        <taxon>Tracheophyta</taxon>
        <taxon>Spermatophyta</taxon>
        <taxon>Magnoliopsida</taxon>
        <taxon>eudicotyledons</taxon>
        <taxon>Gunneridae</taxon>
        <taxon>Pentapetalae</taxon>
        <taxon>asterids</taxon>
        <taxon>campanulids</taxon>
        <taxon>Asterales</taxon>
        <taxon>Asteraceae</taxon>
        <taxon>Asteroideae</taxon>
        <taxon>Anthemideae</taxon>
        <taxon>Anthemidinae</taxon>
        <taxon>Tanacetum</taxon>
    </lineage>
</organism>
<dbReference type="Proteomes" id="UP001151760">
    <property type="component" value="Unassembled WGS sequence"/>
</dbReference>
<reference evidence="3" key="2">
    <citation type="submission" date="2022-01" db="EMBL/GenBank/DDBJ databases">
        <authorList>
            <person name="Yamashiro T."/>
            <person name="Shiraishi A."/>
            <person name="Satake H."/>
            <person name="Nakayama K."/>
        </authorList>
    </citation>
    <scope>NUCLEOTIDE SEQUENCE</scope>
</reference>
<sequence length="560" mass="62970">LGHPAEPVLNILKESLQFDNKDQNDVKVFETVFPFKDSIAEKNDSNVFKDLNHEYLELPNDDERVEPRLNTDQRLQSSSSSSSVPGEDAFTADFLVNSGNDADSSDDIFAAQNEELNKNNESKSFMEASKYPHWTDAMNQEMDALLRNGTWEIVELPKDRKAIGSFGQKEGIDNEETFSPVVKMVTVRCLLNIAVSKSWLVFQLDVNNAFLYGDLVETIYMRPPEGYFPLGNKVSDIIITDNNISEIEKFKVYLKSKFMIKDLGKLKYFLGIEVIDIDRGICLNQRKYVLDLLSEYGMLACKPVKTPLMSKLVISNEASDIDPILDNITDYQKLMGLGIHIVKDSGISLKSFSNADWAKCVIIRKSITGYCVFLNNSLVSWKSKKQNTLSKSSTEAEYRALASVTSEVIWILIILKDLNIENILPVSLYRDTNYAIKMAVNPFFMKELNTLKLTFIFKRKILKGVVKTVKVYSANQITDILTKGLDTLQHKLFVEKLGFLPLVSSKLLVLVVLVSTLGPEFVLVPALLEYLLSLSQLVLVSAPFGLDLVSAMGHLCIESS</sequence>
<dbReference type="Pfam" id="PF07727">
    <property type="entry name" value="RVT_2"/>
    <property type="match status" value="2"/>
</dbReference>
<gene>
    <name evidence="3" type="ORF">Tco_0705102</name>
</gene>
<comment type="caution">
    <text evidence="3">The sequence shown here is derived from an EMBL/GenBank/DDBJ whole genome shotgun (WGS) entry which is preliminary data.</text>
</comment>
<dbReference type="PANTHER" id="PTHR11439:SF489">
    <property type="entry name" value="RNA-DIRECTED DNA POLYMERASE"/>
    <property type="match status" value="1"/>
</dbReference>
<feature type="region of interest" description="Disordered" evidence="1">
    <location>
        <begin position="59"/>
        <end position="87"/>
    </location>
</feature>
<dbReference type="PANTHER" id="PTHR11439">
    <property type="entry name" value="GAG-POL-RELATED RETROTRANSPOSON"/>
    <property type="match status" value="1"/>
</dbReference>
<feature type="compositionally biased region" description="Basic and acidic residues" evidence="1">
    <location>
        <begin position="59"/>
        <end position="71"/>
    </location>
</feature>
<proteinExistence type="predicted"/>